<organism evidence="1 2">
    <name type="scientific">Pinctada imbricata</name>
    <name type="common">Atlantic pearl-oyster</name>
    <name type="synonym">Pinctada martensii</name>
    <dbReference type="NCBI Taxonomy" id="66713"/>
    <lineage>
        <taxon>Eukaryota</taxon>
        <taxon>Metazoa</taxon>
        <taxon>Spiralia</taxon>
        <taxon>Lophotrochozoa</taxon>
        <taxon>Mollusca</taxon>
        <taxon>Bivalvia</taxon>
        <taxon>Autobranchia</taxon>
        <taxon>Pteriomorphia</taxon>
        <taxon>Pterioida</taxon>
        <taxon>Pterioidea</taxon>
        <taxon>Pteriidae</taxon>
        <taxon>Pinctada</taxon>
    </lineage>
</organism>
<keyword evidence="2" id="KW-1185">Reference proteome</keyword>
<evidence type="ECO:0000313" key="1">
    <source>
        <dbReference type="EMBL" id="KAK3100231.1"/>
    </source>
</evidence>
<sequence length="247" mass="28132">MYYEQSLNCQNTGLEEHTSNYVSSSIGIRSASPLNYQDLLNYEESTEHNSYMEKPILFESQEQYFMNPDDTELILSKLPLKERKDQSDNAVAIYHSFTEHGLGETANMAQPAAESVACATEKTGCNLTIQNFMEESSRATEVLTQLGHMVDPNNLKPSLTWKGFAKDKLKYDNSKIIATAYHTKGNPNNGHFMSLLEDMVALGITIGDIVEYYAREETKRHDVLSLLFKHHSSCPYCDKYRRFDKTI</sequence>
<dbReference type="Proteomes" id="UP001186944">
    <property type="component" value="Unassembled WGS sequence"/>
</dbReference>
<gene>
    <name evidence="1" type="ORF">FSP39_016678</name>
</gene>
<dbReference type="EMBL" id="VSWD01000006">
    <property type="protein sequence ID" value="KAK3100231.1"/>
    <property type="molecule type" value="Genomic_DNA"/>
</dbReference>
<name>A0AA88YEN9_PINIB</name>
<accession>A0AA88YEN9</accession>
<comment type="caution">
    <text evidence="1">The sequence shown here is derived from an EMBL/GenBank/DDBJ whole genome shotgun (WGS) entry which is preliminary data.</text>
</comment>
<reference evidence="1" key="1">
    <citation type="submission" date="2019-08" db="EMBL/GenBank/DDBJ databases">
        <title>The improved chromosome-level genome for the pearl oyster Pinctada fucata martensii using PacBio sequencing and Hi-C.</title>
        <authorList>
            <person name="Zheng Z."/>
        </authorList>
    </citation>
    <scope>NUCLEOTIDE SEQUENCE</scope>
    <source>
        <strain evidence="1">ZZ-2019</strain>
        <tissue evidence="1">Adductor muscle</tissue>
    </source>
</reference>
<protein>
    <submittedName>
        <fullName evidence="1">Uncharacterized protein</fullName>
    </submittedName>
</protein>
<proteinExistence type="predicted"/>
<evidence type="ECO:0000313" key="2">
    <source>
        <dbReference type="Proteomes" id="UP001186944"/>
    </source>
</evidence>
<dbReference type="AlphaFoldDB" id="A0AA88YEN9"/>